<reference evidence="1 2" key="1">
    <citation type="submission" date="2016-11" db="EMBL/GenBank/DDBJ databases">
        <authorList>
            <person name="Jaros S."/>
            <person name="Januszkiewicz K."/>
            <person name="Wedrychowicz H."/>
        </authorList>
    </citation>
    <scope>NUCLEOTIDE SEQUENCE [LARGE SCALE GENOMIC DNA]</scope>
    <source>
        <strain evidence="1 2">GAS242</strain>
    </source>
</reference>
<dbReference type="AlphaFoldDB" id="A0A1M5PH53"/>
<gene>
    <name evidence="1" type="ORF">SAMN05444169_5248</name>
</gene>
<dbReference type="RefSeq" id="WP_079568435.1">
    <property type="nucleotide sequence ID" value="NZ_LT670818.1"/>
</dbReference>
<sequence>MSHYVVRFLKDVLGENGHEIEACQGTLEVDASSEGHAAELAKKKFCEAQALRDWSLHADRIHIRVADFPS</sequence>
<name>A0A1M5PH53_9BRAD</name>
<protein>
    <submittedName>
        <fullName evidence="1">Uncharacterized protein</fullName>
    </submittedName>
</protein>
<dbReference type="OrthoDB" id="8255265at2"/>
<evidence type="ECO:0000313" key="2">
    <source>
        <dbReference type="Proteomes" id="UP000190675"/>
    </source>
</evidence>
<accession>A0A1M5PH53</accession>
<dbReference type="Proteomes" id="UP000190675">
    <property type="component" value="Chromosome I"/>
</dbReference>
<proteinExistence type="predicted"/>
<evidence type="ECO:0000313" key="1">
    <source>
        <dbReference type="EMBL" id="SHH01154.1"/>
    </source>
</evidence>
<dbReference type="EMBL" id="LT670818">
    <property type="protein sequence ID" value="SHH01154.1"/>
    <property type="molecule type" value="Genomic_DNA"/>
</dbReference>
<organism evidence="1 2">
    <name type="scientific">Bradyrhizobium erythrophlei</name>
    <dbReference type="NCBI Taxonomy" id="1437360"/>
    <lineage>
        <taxon>Bacteria</taxon>
        <taxon>Pseudomonadati</taxon>
        <taxon>Pseudomonadota</taxon>
        <taxon>Alphaproteobacteria</taxon>
        <taxon>Hyphomicrobiales</taxon>
        <taxon>Nitrobacteraceae</taxon>
        <taxon>Bradyrhizobium</taxon>
    </lineage>
</organism>